<dbReference type="GO" id="GO:0009279">
    <property type="term" value="C:cell outer membrane"/>
    <property type="evidence" value="ECO:0007669"/>
    <property type="project" value="UniProtKB-SubCell"/>
</dbReference>
<dbReference type="EMBL" id="AVFL01000002">
    <property type="protein sequence ID" value="EWY41994.1"/>
    <property type="molecule type" value="Genomic_DNA"/>
</dbReference>
<keyword evidence="3 10" id="KW-1134">Transmembrane beta strand</keyword>
<evidence type="ECO:0000256" key="11">
    <source>
        <dbReference type="RuleBase" id="RU003357"/>
    </source>
</evidence>
<evidence type="ECO:0000256" key="6">
    <source>
        <dbReference type="ARBA" id="ARBA00023077"/>
    </source>
</evidence>
<evidence type="ECO:0000256" key="5">
    <source>
        <dbReference type="ARBA" id="ARBA00022729"/>
    </source>
</evidence>
<dbReference type="PANTHER" id="PTHR30069">
    <property type="entry name" value="TONB-DEPENDENT OUTER MEMBRANE RECEPTOR"/>
    <property type="match status" value="1"/>
</dbReference>
<keyword evidence="2 10" id="KW-0813">Transport</keyword>
<evidence type="ECO:0000256" key="1">
    <source>
        <dbReference type="ARBA" id="ARBA00004571"/>
    </source>
</evidence>
<dbReference type="PROSITE" id="PS52016">
    <property type="entry name" value="TONB_DEPENDENT_REC_3"/>
    <property type="match status" value="1"/>
</dbReference>
<dbReference type="GO" id="GO:0044718">
    <property type="term" value="P:siderophore transmembrane transport"/>
    <property type="evidence" value="ECO:0007669"/>
    <property type="project" value="TreeGrafter"/>
</dbReference>
<accession>W9H7F3</accession>
<evidence type="ECO:0000256" key="4">
    <source>
        <dbReference type="ARBA" id="ARBA00022692"/>
    </source>
</evidence>
<comment type="caution">
    <text evidence="14">The sequence shown here is derived from an EMBL/GenBank/DDBJ whole genome shotgun (WGS) entry which is preliminary data.</text>
</comment>
<dbReference type="InterPro" id="IPR000531">
    <property type="entry name" value="Beta-barrel_TonB"/>
</dbReference>
<comment type="subcellular location">
    <subcellularLocation>
        <location evidence="1 10">Cell outer membrane</location>
        <topology evidence="1 10">Multi-pass membrane protein</topology>
    </subcellularLocation>
</comment>
<keyword evidence="6 11" id="KW-0798">TonB box</keyword>
<keyword evidence="4 10" id="KW-0812">Transmembrane</keyword>
<dbReference type="InterPro" id="IPR037066">
    <property type="entry name" value="Plug_dom_sf"/>
</dbReference>
<feature type="domain" description="TonB-dependent receptor-like beta-barrel" evidence="12">
    <location>
        <begin position="194"/>
        <end position="628"/>
    </location>
</feature>
<evidence type="ECO:0000256" key="2">
    <source>
        <dbReference type="ARBA" id="ARBA00022448"/>
    </source>
</evidence>
<reference evidence="14 15" key="1">
    <citation type="submission" date="2013-08" db="EMBL/GenBank/DDBJ databases">
        <title>The genome sequence of Skermanella stibiiresistens.</title>
        <authorList>
            <person name="Zhu W."/>
            <person name="Wang G."/>
        </authorList>
    </citation>
    <scope>NUCLEOTIDE SEQUENCE [LARGE SCALE GENOMIC DNA]</scope>
    <source>
        <strain evidence="14 15">SB22</strain>
    </source>
</reference>
<dbReference type="AlphaFoldDB" id="W9H7F3"/>
<dbReference type="Pfam" id="PF07715">
    <property type="entry name" value="Plug"/>
    <property type="match status" value="1"/>
</dbReference>
<dbReference type="InterPro" id="IPR012910">
    <property type="entry name" value="Plug_dom"/>
</dbReference>
<organism evidence="14 15">
    <name type="scientific">Skermanella stibiiresistens SB22</name>
    <dbReference type="NCBI Taxonomy" id="1385369"/>
    <lineage>
        <taxon>Bacteria</taxon>
        <taxon>Pseudomonadati</taxon>
        <taxon>Pseudomonadota</taxon>
        <taxon>Alphaproteobacteria</taxon>
        <taxon>Rhodospirillales</taxon>
        <taxon>Azospirillaceae</taxon>
        <taxon>Skermanella</taxon>
    </lineage>
</organism>
<dbReference type="InterPro" id="IPR039426">
    <property type="entry name" value="TonB-dep_rcpt-like"/>
</dbReference>
<evidence type="ECO:0000313" key="15">
    <source>
        <dbReference type="Proteomes" id="UP000019486"/>
    </source>
</evidence>
<dbReference type="STRING" id="1385369.N825_18825"/>
<evidence type="ECO:0000256" key="9">
    <source>
        <dbReference type="ARBA" id="ARBA00023237"/>
    </source>
</evidence>
<dbReference type="Pfam" id="PF00593">
    <property type="entry name" value="TonB_dep_Rec_b-barrel"/>
    <property type="match status" value="1"/>
</dbReference>
<evidence type="ECO:0000256" key="7">
    <source>
        <dbReference type="ARBA" id="ARBA00023136"/>
    </source>
</evidence>
<proteinExistence type="inferred from homology"/>
<dbReference type="Gene3D" id="2.170.130.10">
    <property type="entry name" value="TonB-dependent receptor, plug domain"/>
    <property type="match status" value="1"/>
</dbReference>
<dbReference type="Gene3D" id="2.40.170.20">
    <property type="entry name" value="TonB-dependent receptor, beta-barrel domain"/>
    <property type="match status" value="1"/>
</dbReference>
<keyword evidence="15" id="KW-1185">Reference proteome</keyword>
<dbReference type="InterPro" id="IPR036942">
    <property type="entry name" value="Beta-barrel_TonB_sf"/>
</dbReference>
<sequence length="658" mass="71934">MNYGDLEALFKEPVTTSATGKPQRQTEVPVTMDIISAEDIRRSGATGIPDILRNVAGVDIWRWTNGASDVGVRGYNQGYSPRLLVLVNGRQVYLDHYGLTNWSAIPVELSEIRQIEVVKGPNSALFGFNAVAGVINIITFSPLYDDVNTATVRGGTQKYREASLVNTIKFGEKGGLRISAGASNSDEFDTAANPMVSLLRRDPERRSISMDGLFQVGPDTQWGVDLTRSHVEQTEMLSIFSPVAATTDTYSARTSLTGEGEYGLWEASIYRNWLEASLDSGNVLPTLPISNSVTVAKLQDLFKVGTSHSFRISAEYRHNAMETVPHKDATVSYDVYSSGGMWDWAVTDTVSLTNAVRVDHLRLDRGGPIGLVNVPGANGPFTNDDYDKKLTEFSYNSSLAWRPTRLDTFRLMASRGVQLPSMIGLGYSDGFPVPFGPIGASRLSGNPDIDPMAVMNYEFGYDRRLPSIDALGRFSLYRQTSKNLIGDIDGTRITAISPAGYDFLFSNIGGSNATGAEIGLDGRIGTSWRWGVNYAFEIIDDDLVAAYDDGRAGGAAFEDSTPRHKVNAKLGYTLGAFEADLSAHYVSGAKVPFYQVNTGGTQLVNVDDQITFSGRLGYHVNDVFTVALEGLSFNQTSHRETSMPEVERRVYLSLRADY</sequence>
<name>W9H7F3_9PROT</name>
<evidence type="ECO:0000313" key="14">
    <source>
        <dbReference type="EMBL" id="EWY41994.1"/>
    </source>
</evidence>
<dbReference type="SUPFAM" id="SSF56935">
    <property type="entry name" value="Porins"/>
    <property type="match status" value="1"/>
</dbReference>
<protein>
    <submittedName>
        <fullName evidence="14">TonB-denpendent receptor</fullName>
    </submittedName>
</protein>
<gene>
    <name evidence="14" type="ORF">N825_18825</name>
</gene>
<evidence type="ECO:0000259" key="12">
    <source>
        <dbReference type="Pfam" id="PF00593"/>
    </source>
</evidence>
<comment type="similarity">
    <text evidence="10 11">Belongs to the TonB-dependent receptor family.</text>
</comment>
<evidence type="ECO:0000256" key="10">
    <source>
        <dbReference type="PROSITE-ProRule" id="PRU01360"/>
    </source>
</evidence>
<evidence type="ECO:0000256" key="8">
    <source>
        <dbReference type="ARBA" id="ARBA00023170"/>
    </source>
</evidence>
<dbReference type="Proteomes" id="UP000019486">
    <property type="component" value="Unassembled WGS sequence"/>
</dbReference>
<dbReference type="GO" id="GO:0015344">
    <property type="term" value="F:siderophore uptake transmembrane transporter activity"/>
    <property type="evidence" value="ECO:0007669"/>
    <property type="project" value="TreeGrafter"/>
</dbReference>
<keyword evidence="7 10" id="KW-0472">Membrane</keyword>
<keyword evidence="9 10" id="KW-0998">Cell outer membrane</keyword>
<keyword evidence="5" id="KW-0732">Signal</keyword>
<dbReference type="PATRIC" id="fig|1385369.3.peg.693"/>
<dbReference type="PANTHER" id="PTHR30069:SF29">
    <property type="entry name" value="HEMOGLOBIN AND HEMOGLOBIN-HAPTOGLOBIN-BINDING PROTEIN 1-RELATED"/>
    <property type="match status" value="1"/>
</dbReference>
<evidence type="ECO:0000256" key="3">
    <source>
        <dbReference type="ARBA" id="ARBA00022452"/>
    </source>
</evidence>
<evidence type="ECO:0000259" key="13">
    <source>
        <dbReference type="Pfam" id="PF07715"/>
    </source>
</evidence>
<keyword evidence="8 14" id="KW-0675">Receptor</keyword>
<feature type="domain" description="TonB-dependent receptor plug" evidence="13">
    <location>
        <begin position="25"/>
        <end position="134"/>
    </location>
</feature>